<accession>A0A7S2W8Y9</accession>
<dbReference type="EMBL" id="HBHK01007496">
    <property type="protein sequence ID" value="CAD9674166.1"/>
    <property type="molecule type" value="Transcribed_RNA"/>
</dbReference>
<protein>
    <recommendedName>
        <fullName evidence="2">Altered inheritance of mitochondria protein 24, mitochondrial</fullName>
    </recommendedName>
</protein>
<dbReference type="Gene3D" id="3.60.160.10">
    <property type="entry name" value="Mitochondrial biogenesis AIM24"/>
    <property type="match status" value="1"/>
</dbReference>
<dbReference type="PANTHER" id="PTHR43657">
    <property type="entry name" value="TRYPTOPHAN RNA-BINDING ATTENUATOR PROTEIN-LIKE PROTEIN"/>
    <property type="match status" value="1"/>
</dbReference>
<dbReference type="InterPro" id="IPR016031">
    <property type="entry name" value="Trp_RNA-bd_attenuator-like_dom"/>
</dbReference>
<evidence type="ECO:0008006" key="2">
    <source>
        <dbReference type="Google" id="ProtNLM"/>
    </source>
</evidence>
<dbReference type="InterPro" id="IPR036983">
    <property type="entry name" value="AIM24_sf"/>
</dbReference>
<evidence type="ECO:0000313" key="1">
    <source>
        <dbReference type="EMBL" id="CAD9674166.1"/>
    </source>
</evidence>
<dbReference type="AlphaFoldDB" id="A0A7S2W8Y9"/>
<dbReference type="PANTHER" id="PTHR43657:SF1">
    <property type="entry name" value="ALTERED INHERITANCE OF MITOCHONDRIA PROTEIN 24, MITOCHONDRIAL"/>
    <property type="match status" value="1"/>
</dbReference>
<organism evidence="1">
    <name type="scientific">Mucochytrium quahogii</name>
    <dbReference type="NCBI Taxonomy" id="96639"/>
    <lineage>
        <taxon>Eukaryota</taxon>
        <taxon>Sar</taxon>
        <taxon>Stramenopiles</taxon>
        <taxon>Bigyra</taxon>
        <taxon>Labyrinthulomycetes</taxon>
        <taxon>Thraustochytrida</taxon>
        <taxon>Thraustochytriidae</taxon>
        <taxon>Mucochytrium</taxon>
    </lineage>
</organism>
<dbReference type="SUPFAM" id="SSF51219">
    <property type="entry name" value="TRAP-like"/>
    <property type="match status" value="1"/>
</dbReference>
<dbReference type="InterPro" id="IPR002838">
    <property type="entry name" value="AIM24"/>
</dbReference>
<dbReference type="Pfam" id="PF01987">
    <property type="entry name" value="AIM24"/>
    <property type="match status" value="1"/>
</dbReference>
<sequence length="296" mass="32692">MDVVAPNIQELAVYETELANLNEHGDNVCGEWHDTDGHVEIAQPFFRGFELEPLVDSLVNENVSIEGAEFAQLLKIKLQPGELISCEPGSLVVMSQDMGRYVSMGSWSQGCKRQCCAGLSLYRLNFTNHTRQPQYLCLAPIGPGRIIPIDFERYNGIVFSSGAFLAAYGKGWNVNLRPASSFKTGCCGGQGIILSELHGTGMAFLVATGAVQRITLQRGEVYLAQAECIVAFTNSIQYDVQHNGYKLCCCGRMGLFIIELTGPGTVFLESVPIERMRRSMQTRRGCTLLRTLCRYL</sequence>
<reference evidence="1" key="1">
    <citation type="submission" date="2021-01" db="EMBL/GenBank/DDBJ databases">
        <authorList>
            <person name="Corre E."/>
            <person name="Pelletier E."/>
            <person name="Niang G."/>
            <person name="Scheremetjew M."/>
            <person name="Finn R."/>
            <person name="Kale V."/>
            <person name="Holt S."/>
            <person name="Cochrane G."/>
            <person name="Meng A."/>
            <person name="Brown T."/>
            <person name="Cohen L."/>
        </authorList>
    </citation>
    <scope>NUCLEOTIDE SEQUENCE</scope>
    <source>
        <strain evidence="1">NY070348D</strain>
    </source>
</reference>
<proteinExistence type="predicted"/>
<gene>
    <name evidence="1" type="ORF">QSP1433_LOCUS4598</name>
</gene>
<name>A0A7S2W8Y9_9STRA</name>